<dbReference type="InterPro" id="IPR017930">
    <property type="entry name" value="Myb_dom"/>
</dbReference>
<keyword evidence="3" id="KW-0805">Transcription regulation</keyword>
<proteinExistence type="predicted"/>
<dbReference type="GO" id="GO:0005634">
    <property type="term" value="C:nucleus"/>
    <property type="evidence" value="ECO:0007669"/>
    <property type="project" value="UniProtKB-SubCell"/>
</dbReference>
<keyword evidence="2" id="KW-0677">Repeat</keyword>
<dbReference type="PANTHER" id="PTHR47999:SF96">
    <property type="entry name" value="TRANSCRIPTION REPRESSOR MYB6-LIKE"/>
    <property type="match status" value="1"/>
</dbReference>
<evidence type="ECO:0000313" key="10">
    <source>
        <dbReference type="Proteomes" id="UP001180020"/>
    </source>
</evidence>
<feature type="domain" description="Myb-like" evidence="7">
    <location>
        <begin position="9"/>
        <end position="61"/>
    </location>
</feature>
<evidence type="ECO:0000256" key="2">
    <source>
        <dbReference type="ARBA" id="ARBA00022737"/>
    </source>
</evidence>
<keyword evidence="6" id="KW-0539">Nucleus</keyword>
<feature type="domain" description="Myb-like" evidence="7">
    <location>
        <begin position="62"/>
        <end position="112"/>
    </location>
</feature>
<gene>
    <name evidence="9" type="primary">MYB12</name>
    <name evidence="9" type="ORF">QJS10_CPB11g00690</name>
</gene>
<evidence type="ECO:0000313" key="9">
    <source>
        <dbReference type="EMBL" id="KAK1303340.1"/>
    </source>
</evidence>
<dbReference type="AlphaFoldDB" id="A0AAV9DQF3"/>
<dbReference type="InterPro" id="IPR001005">
    <property type="entry name" value="SANT/Myb"/>
</dbReference>
<keyword evidence="4" id="KW-0238">DNA-binding</keyword>
<feature type="domain" description="HTH myb-type" evidence="8">
    <location>
        <begin position="62"/>
        <end position="116"/>
    </location>
</feature>
<dbReference type="PROSITE" id="PS50090">
    <property type="entry name" value="MYB_LIKE"/>
    <property type="match status" value="2"/>
</dbReference>
<keyword evidence="5" id="KW-0804">Transcription</keyword>
<evidence type="ECO:0000256" key="5">
    <source>
        <dbReference type="ARBA" id="ARBA00023163"/>
    </source>
</evidence>
<evidence type="ECO:0000256" key="6">
    <source>
        <dbReference type="ARBA" id="ARBA00023242"/>
    </source>
</evidence>
<keyword evidence="10" id="KW-1185">Reference proteome</keyword>
<dbReference type="PANTHER" id="PTHR47999">
    <property type="entry name" value="TRANSCRIPTION FACTOR MYB8-RELATED-RELATED"/>
    <property type="match status" value="1"/>
</dbReference>
<dbReference type="CDD" id="cd00167">
    <property type="entry name" value="SANT"/>
    <property type="match status" value="2"/>
</dbReference>
<evidence type="ECO:0000256" key="3">
    <source>
        <dbReference type="ARBA" id="ARBA00023015"/>
    </source>
</evidence>
<dbReference type="PROSITE" id="PS51294">
    <property type="entry name" value="HTH_MYB"/>
    <property type="match status" value="2"/>
</dbReference>
<evidence type="ECO:0000256" key="1">
    <source>
        <dbReference type="ARBA" id="ARBA00004123"/>
    </source>
</evidence>
<accession>A0AAV9DQF3</accession>
<dbReference type="Proteomes" id="UP001180020">
    <property type="component" value="Unassembled WGS sequence"/>
</dbReference>
<evidence type="ECO:0000259" key="7">
    <source>
        <dbReference type="PROSITE" id="PS50090"/>
    </source>
</evidence>
<dbReference type="SUPFAM" id="SSF46689">
    <property type="entry name" value="Homeodomain-like"/>
    <property type="match status" value="1"/>
</dbReference>
<dbReference type="FunFam" id="1.10.10.60:FF:000001">
    <property type="entry name" value="MYB-related transcription factor"/>
    <property type="match status" value="1"/>
</dbReference>
<evidence type="ECO:0000259" key="8">
    <source>
        <dbReference type="PROSITE" id="PS51294"/>
    </source>
</evidence>
<comment type="subcellular location">
    <subcellularLocation>
        <location evidence="1">Nucleus</location>
    </subcellularLocation>
</comment>
<comment type="caution">
    <text evidence="9">The sequence shown here is derived from an EMBL/GenBank/DDBJ whole genome shotgun (WGS) entry which is preliminary data.</text>
</comment>
<sequence length="190" mass="22063">MGRAPCCEKVGLHRGSWDAKEDALLIQYVRSHGEGNWKDLPKQAGLLRCGKSCRLRWMNYLRPDIKRGNITPEEEDLIIRLHSLLGNRWSLIAGRLPNRTDNEIKNHWNSHLSKKIGSKVKTMSTRLFTSSKKNNNNNKKIQKYTKKIENEHEHAKETKIHSPKPVRISSFRWEESSPDQSIGRIVFQTL</sequence>
<dbReference type="EMBL" id="JAUJYO010000011">
    <property type="protein sequence ID" value="KAK1303340.1"/>
    <property type="molecule type" value="Genomic_DNA"/>
</dbReference>
<dbReference type="SMART" id="SM00717">
    <property type="entry name" value="SANT"/>
    <property type="match status" value="2"/>
</dbReference>
<dbReference type="GO" id="GO:0003677">
    <property type="term" value="F:DNA binding"/>
    <property type="evidence" value="ECO:0007669"/>
    <property type="project" value="UniProtKB-KW"/>
</dbReference>
<dbReference type="Gene3D" id="1.10.10.60">
    <property type="entry name" value="Homeodomain-like"/>
    <property type="match status" value="2"/>
</dbReference>
<organism evidence="9 10">
    <name type="scientific">Acorus calamus</name>
    <name type="common">Sweet flag</name>
    <dbReference type="NCBI Taxonomy" id="4465"/>
    <lineage>
        <taxon>Eukaryota</taxon>
        <taxon>Viridiplantae</taxon>
        <taxon>Streptophyta</taxon>
        <taxon>Embryophyta</taxon>
        <taxon>Tracheophyta</taxon>
        <taxon>Spermatophyta</taxon>
        <taxon>Magnoliopsida</taxon>
        <taxon>Liliopsida</taxon>
        <taxon>Acoraceae</taxon>
        <taxon>Acorus</taxon>
    </lineage>
</organism>
<reference evidence="9" key="2">
    <citation type="submission" date="2023-06" db="EMBL/GenBank/DDBJ databases">
        <authorList>
            <person name="Ma L."/>
            <person name="Liu K.-W."/>
            <person name="Li Z."/>
            <person name="Hsiao Y.-Y."/>
            <person name="Qi Y."/>
            <person name="Fu T."/>
            <person name="Tang G."/>
            <person name="Zhang D."/>
            <person name="Sun W.-H."/>
            <person name="Liu D.-K."/>
            <person name="Li Y."/>
            <person name="Chen G.-Z."/>
            <person name="Liu X.-D."/>
            <person name="Liao X.-Y."/>
            <person name="Jiang Y.-T."/>
            <person name="Yu X."/>
            <person name="Hao Y."/>
            <person name="Huang J."/>
            <person name="Zhao X.-W."/>
            <person name="Ke S."/>
            <person name="Chen Y.-Y."/>
            <person name="Wu W.-L."/>
            <person name="Hsu J.-L."/>
            <person name="Lin Y.-F."/>
            <person name="Huang M.-D."/>
            <person name="Li C.-Y."/>
            <person name="Huang L."/>
            <person name="Wang Z.-W."/>
            <person name="Zhao X."/>
            <person name="Zhong W.-Y."/>
            <person name="Peng D.-H."/>
            <person name="Ahmad S."/>
            <person name="Lan S."/>
            <person name="Zhang J.-S."/>
            <person name="Tsai W.-C."/>
            <person name="Van De Peer Y."/>
            <person name="Liu Z.-J."/>
        </authorList>
    </citation>
    <scope>NUCLEOTIDE SEQUENCE</scope>
    <source>
        <strain evidence="9">CP</strain>
        <tissue evidence="9">Leaves</tissue>
    </source>
</reference>
<evidence type="ECO:0000256" key="4">
    <source>
        <dbReference type="ARBA" id="ARBA00023125"/>
    </source>
</evidence>
<reference evidence="9" key="1">
    <citation type="journal article" date="2023" name="Nat. Commun.">
        <title>Diploid and tetraploid genomes of Acorus and the evolution of monocots.</title>
        <authorList>
            <person name="Ma L."/>
            <person name="Liu K.W."/>
            <person name="Li Z."/>
            <person name="Hsiao Y.Y."/>
            <person name="Qi Y."/>
            <person name="Fu T."/>
            <person name="Tang G.D."/>
            <person name="Zhang D."/>
            <person name="Sun W.H."/>
            <person name="Liu D.K."/>
            <person name="Li Y."/>
            <person name="Chen G.Z."/>
            <person name="Liu X.D."/>
            <person name="Liao X.Y."/>
            <person name="Jiang Y.T."/>
            <person name="Yu X."/>
            <person name="Hao Y."/>
            <person name="Huang J."/>
            <person name="Zhao X.W."/>
            <person name="Ke S."/>
            <person name="Chen Y.Y."/>
            <person name="Wu W.L."/>
            <person name="Hsu J.L."/>
            <person name="Lin Y.F."/>
            <person name="Huang M.D."/>
            <person name="Li C.Y."/>
            <person name="Huang L."/>
            <person name="Wang Z.W."/>
            <person name="Zhao X."/>
            <person name="Zhong W.Y."/>
            <person name="Peng D.H."/>
            <person name="Ahmad S."/>
            <person name="Lan S."/>
            <person name="Zhang J.S."/>
            <person name="Tsai W.C."/>
            <person name="Van de Peer Y."/>
            <person name="Liu Z.J."/>
        </authorList>
    </citation>
    <scope>NUCLEOTIDE SEQUENCE</scope>
    <source>
        <strain evidence="9">CP</strain>
    </source>
</reference>
<dbReference type="InterPro" id="IPR015495">
    <property type="entry name" value="Myb_TF_plants"/>
</dbReference>
<name>A0AAV9DQF3_ACOCL</name>
<dbReference type="Pfam" id="PF00249">
    <property type="entry name" value="Myb_DNA-binding"/>
    <property type="match status" value="2"/>
</dbReference>
<feature type="domain" description="HTH myb-type" evidence="8">
    <location>
        <begin position="9"/>
        <end position="61"/>
    </location>
</feature>
<dbReference type="InterPro" id="IPR009057">
    <property type="entry name" value="Homeodomain-like_sf"/>
</dbReference>
<protein>
    <submittedName>
        <fullName evidence="9">Transcription factor MYB12</fullName>
    </submittedName>
</protein>